<reference evidence="5 6" key="1">
    <citation type="submission" date="2023-07" db="EMBL/GenBank/DDBJ databases">
        <title>Sorghum-associated microbial communities from plants grown in Nebraska, USA.</title>
        <authorList>
            <person name="Schachtman D."/>
        </authorList>
    </citation>
    <scope>NUCLEOTIDE SEQUENCE [LARGE SCALE GENOMIC DNA]</scope>
    <source>
        <strain evidence="5 6">CC523</strain>
    </source>
</reference>
<dbReference type="InterPro" id="IPR036388">
    <property type="entry name" value="WH-like_DNA-bd_sf"/>
</dbReference>
<dbReference type="SUPFAM" id="SSF48008">
    <property type="entry name" value="GntR ligand-binding domain-like"/>
    <property type="match status" value="1"/>
</dbReference>
<dbReference type="InterPro" id="IPR011711">
    <property type="entry name" value="GntR_C"/>
</dbReference>
<evidence type="ECO:0000313" key="5">
    <source>
        <dbReference type="EMBL" id="MDQ0104372.1"/>
    </source>
</evidence>
<gene>
    <name evidence="5" type="ORF">J2T10_004046</name>
</gene>
<name>A0ABT9TV07_PAENI</name>
<proteinExistence type="predicted"/>
<dbReference type="EMBL" id="JAUSSW010000016">
    <property type="protein sequence ID" value="MDQ0104372.1"/>
    <property type="molecule type" value="Genomic_DNA"/>
</dbReference>
<keyword evidence="2 5" id="KW-0238">DNA-binding</keyword>
<evidence type="ECO:0000259" key="4">
    <source>
        <dbReference type="PROSITE" id="PS50949"/>
    </source>
</evidence>
<sequence>MADELRSSILVGDLRPDARVRDVSVAAEHGVSRNTARAALHQLEMEGLVTSRRHSGYSVRRLTTDDVLEIFKVRRIIELSAVRSSGRSPQALLAEVNNRVIEAEQLVRSGRWHQVETASLYFHQALVDLAESKTLSGFFRTQLAQLRLAFALMPGESERQVDWIPRDRAICDLLRSGEREAAAKALEEYLDQSEIELLDSLRRWG</sequence>
<keyword evidence="3" id="KW-0804">Transcription</keyword>
<dbReference type="SMART" id="SM00345">
    <property type="entry name" value="HTH_GNTR"/>
    <property type="match status" value="1"/>
</dbReference>
<dbReference type="GO" id="GO:0003677">
    <property type="term" value="F:DNA binding"/>
    <property type="evidence" value="ECO:0007669"/>
    <property type="project" value="UniProtKB-KW"/>
</dbReference>
<feature type="domain" description="HTH gntR-type" evidence="4">
    <location>
        <begin position="1"/>
        <end position="62"/>
    </location>
</feature>
<dbReference type="InterPro" id="IPR036390">
    <property type="entry name" value="WH_DNA-bd_sf"/>
</dbReference>
<dbReference type="Pfam" id="PF07729">
    <property type="entry name" value="FCD"/>
    <property type="match status" value="1"/>
</dbReference>
<organism evidence="5 6">
    <name type="scientific">Paenarthrobacter nicotinovorans</name>
    <name type="common">Arthrobacter nicotinovorans</name>
    <dbReference type="NCBI Taxonomy" id="29320"/>
    <lineage>
        <taxon>Bacteria</taxon>
        <taxon>Bacillati</taxon>
        <taxon>Actinomycetota</taxon>
        <taxon>Actinomycetes</taxon>
        <taxon>Micrococcales</taxon>
        <taxon>Micrococcaceae</taxon>
        <taxon>Paenarthrobacter</taxon>
    </lineage>
</organism>
<dbReference type="SUPFAM" id="SSF46785">
    <property type="entry name" value="Winged helix' DNA-binding domain"/>
    <property type="match status" value="1"/>
</dbReference>
<accession>A0ABT9TV07</accession>
<dbReference type="Gene3D" id="1.10.10.10">
    <property type="entry name" value="Winged helix-like DNA-binding domain superfamily/Winged helix DNA-binding domain"/>
    <property type="match status" value="1"/>
</dbReference>
<dbReference type="Pfam" id="PF00392">
    <property type="entry name" value="GntR"/>
    <property type="match status" value="1"/>
</dbReference>
<keyword evidence="1" id="KW-0805">Transcription regulation</keyword>
<dbReference type="RefSeq" id="WP_197493592.1">
    <property type="nucleotide sequence ID" value="NZ_BDDW01000010.1"/>
</dbReference>
<protein>
    <submittedName>
        <fullName evidence="5">DNA-binding GntR family transcriptional regulator</fullName>
    </submittedName>
</protein>
<evidence type="ECO:0000256" key="3">
    <source>
        <dbReference type="ARBA" id="ARBA00023163"/>
    </source>
</evidence>
<dbReference type="Gene3D" id="1.20.120.530">
    <property type="entry name" value="GntR ligand-binding domain-like"/>
    <property type="match status" value="1"/>
</dbReference>
<dbReference type="PANTHER" id="PTHR43537">
    <property type="entry name" value="TRANSCRIPTIONAL REGULATOR, GNTR FAMILY"/>
    <property type="match status" value="1"/>
</dbReference>
<dbReference type="InterPro" id="IPR000524">
    <property type="entry name" value="Tscrpt_reg_HTH_GntR"/>
</dbReference>
<dbReference type="PROSITE" id="PS50949">
    <property type="entry name" value="HTH_GNTR"/>
    <property type="match status" value="1"/>
</dbReference>
<keyword evidence="6" id="KW-1185">Reference proteome</keyword>
<evidence type="ECO:0000313" key="6">
    <source>
        <dbReference type="Proteomes" id="UP001244563"/>
    </source>
</evidence>
<evidence type="ECO:0000256" key="1">
    <source>
        <dbReference type="ARBA" id="ARBA00023015"/>
    </source>
</evidence>
<dbReference type="PANTHER" id="PTHR43537:SF45">
    <property type="entry name" value="GNTR FAMILY REGULATORY PROTEIN"/>
    <property type="match status" value="1"/>
</dbReference>
<dbReference type="InterPro" id="IPR008920">
    <property type="entry name" value="TF_FadR/GntR_C"/>
</dbReference>
<comment type="caution">
    <text evidence="5">The sequence shown here is derived from an EMBL/GenBank/DDBJ whole genome shotgun (WGS) entry which is preliminary data.</text>
</comment>
<dbReference type="SMART" id="SM00895">
    <property type="entry name" value="FCD"/>
    <property type="match status" value="1"/>
</dbReference>
<evidence type="ECO:0000256" key="2">
    <source>
        <dbReference type="ARBA" id="ARBA00023125"/>
    </source>
</evidence>
<dbReference type="Proteomes" id="UP001244563">
    <property type="component" value="Unassembled WGS sequence"/>
</dbReference>